<comment type="caution">
    <text evidence="5">The sequence shown here is derived from an EMBL/GenBank/DDBJ whole genome shotgun (WGS) entry which is preliminary data.</text>
</comment>
<evidence type="ECO:0000313" key="6">
    <source>
        <dbReference type="Proteomes" id="UP000559256"/>
    </source>
</evidence>
<sequence length="555" mass="61590">MPSIFQTYLSLSSSQEPQKELQSIIDAIPTCFDVSTRAKLISVLLDDLQAAFSNNPSTRLTQQDAAKALLAVKTLGRNPSGSELLRQDTTLITLLSMAKTLIEKGDEKAASEALRCVANTMWLFADSRVTFVSEEVKGGRAALEMLHTTLNPDLIFVLSRVLWLATVSQNDFILTFVEDERVDGRASIEIIASKLETTLASFLEGAELGRDAMSELLKFTYNLLLHYPKMTESEPQTSTSDGAKIMGDFWSTKLDGVLLPLLQIYLTLPTTTSVPLDAPLTNVIHTLITIPIGEPLKSFWFGTEDERSDTSHGVLQRTLEILNSTFSLYFPSNSSPDDEKIRESFKQSLLTTNIPPDTSPDELLTPLVVLCTRLVLADKKCRSHIREWIVPENLDRTNPLDGREDFLGKCLRLLASVYHPLLKNAVGELLFAVADSDATTMSSLFGYGHVAGFLFEKDFKAPPPSKPSTSTSAEPSIDHREVHPITGTFVNEQDKGKSPADDMSPEEKEREMEKLFVLFDRLEKTGTLPPDQNPMRTIIQKSMQQGSTPQEDDED</sequence>
<dbReference type="GO" id="GO:0005085">
    <property type="term" value="F:guanyl-nucleotide exchange factor activity"/>
    <property type="evidence" value="ECO:0007669"/>
    <property type="project" value="UniProtKB-KW"/>
</dbReference>
<dbReference type="PANTHER" id="PTHR12425:SF5">
    <property type="entry name" value="SYNEMBRYN"/>
    <property type="match status" value="1"/>
</dbReference>
<dbReference type="AlphaFoldDB" id="A0A8H5FZR5"/>
<gene>
    <name evidence="5" type="ORF">D9758_005977</name>
</gene>
<evidence type="ECO:0000256" key="2">
    <source>
        <dbReference type="ARBA" id="ARBA00022658"/>
    </source>
</evidence>
<evidence type="ECO:0000256" key="3">
    <source>
        <dbReference type="ARBA" id="ARBA00023186"/>
    </source>
</evidence>
<organism evidence="5 6">
    <name type="scientific">Tetrapyrgos nigripes</name>
    <dbReference type="NCBI Taxonomy" id="182062"/>
    <lineage>
        <taxon>Eukaryota</taxon>
        <taxon>Fungi</taxon>
        <taxon>Dikarya</taxon>
        <taxon>Basidiomycota</taxon>
        <taxon>Agaricomycotina</taxon>
        <taxon>Agaricomycetes</taxon>
        <taxon>Agaricomycetidae</taxon>
        <taxon>Agaricales</taxon>
        <taxon>Marasmiineae</taxon>
        <taxon>Marasmiaceae</taxon>
        <taxon>Tetrapyrgos</taxon>
    </lineage>
</organism>
<dbReference type="Proteomes" id="UP000559256">
    <property type="component" value="Unassembled WGS sequence"/>
</dbReference>
<dbReference type="PANTHER" id="PTHR12425">
    <property type="entry name" value="SYNEMBRYN"/>
    <property type="match status" value="1"/>
</dbReference>
<accession>A0A8H5FZR5</accession>
<dbReference type="GO" id="GO:0007186">
    <property type="term" value="P:G protein-coupled receptor signaling pathway"/>
    <property type="evidence" value="ECO:0007669"/>
    <property type="project" value="TreeGrafter"/>
</dbReference>
<evidence type="ECO:0000256" key="4">
    <source>
        <dbReference type="SAM" id="MobiDB-lite"/>
    </source>
</evidence>
<keyword evidence="2" id="KW-0344">Guanine-nucleotide releasing factor</keyword>
<keyword evidence="6" id="KW-1185">Reference proteome</keyword>
<reference evidence="5 6" key="1">
    <citation type="journal article" date="2020" name="ISME J.">
        <title>Uncovering the hidden diversity of litter-decomposition mechanisms in mushroom-forming fungi.</title>
        <authorList>
            <person name="Floudas D."/>
            <person name="Bentzer J."/>
            <person name="Ahren D."/>
            <person name="Johansson T."/>
            <person name="Persson P."/>
            <person name="Tunlid A."/>
        </authorList>
    </citation>
    <scope>NUCLEOTIDE SEQUENCE [LARGE SCALE GENOMIC DNA]</scope>
    <source>
        <strain evidence="5 6">CBS 291.85</strain>
    </source>
</reference>
<name>A0A8H5FZR5_9AGAR</name>
<evidence type="ECO:0000313" key="5">
    <source>
        <dbReference type="EMBL" id="KAF5355226.1"/>
    </source>
</evidence>
<protein>
    <submittedName>
        <fullName evidence="5">Uncharacterized protein</fullName>
    </submittedName>
</protein>
<keyword evidence="3" id="KW-0143">Chaperone</keyword>
<dbReference type="Pfam" id="PF10165">
    <property type="entry name" value="Ric8"/>
    <property type="match status" value="1"/>
</dbReference>
<feature type="region of interest" description="Disordered" evidence="4">
    <location>
        <begin position="461"/>
        <end position="555"/>
    </location>
</feature>
<proteinExistence type="inferred from homology"/>
<feature type="compositionally biased region" description="Polar residues" evidence="4">
    <location>
        <begin position="539"/>
        <end position="549"/>
    </location>
</feature>
<evidence type="ECO:0000256" key="1">
    <source>
        <dbReference type="ARBA" id="ARBA00009049"/>
    </source>
</evidence>
<dbReference type="GO" id="GO:0001965">
    <property type="term" value="F:G-protein alpha-subunit binding"/>
    <property type="evidence" value="ECO:0007669"/>
    <property type="project" value="TreeGrafter"/>
</dbReference>
<feature type="compositionally biased region" description="Basic and acidic residues" evidence="4">
    <location>
        <begin position="492"/>
        <end position="524"/>
    </location>
</feature>
<dbReference type="GO" id="GO:0005737">
    <property type="term" value="C:cytoplasm"/>
    <property type="evidence" value="ECO:0007669"/>
    <property type="project" value="TreeGrafter"/>
</dbReference>
<comment type="similarity">
    <text evidence="1">Belongs to the synembryn family.</text>
</comment>
<dbReference type="InterPro" id="IPR019318">
    <property type="entry name" value="Gua_nucleotide_exch_fac_Ric8"/>
</dbReference>
<dbReference type="OrthoDB" id="5585685at2759"/>
<dbReference type="EMBL" id="JAACJM010000057">
    <property type="protein sequence ID" value="KAF5355226.1"/>
    <property type="molecule type" value="Genomic_DNA"/>
</dbReference>